<feature type="domain" description="EFCAB10 C-terminal EF-hand" evidence="1">
    <location>
        <begin position="71"/>
        <end position="129"/>
    </location>
</feature>
<accession>A0A094ZYY1</accession>
<dbReference type="PANTHER" id="PTHR21847:SF1">
    <property type="entry name" value="EF-HAND CALCIUM-BINDING DOMAIN-CONTAINING PROTEIN 10"/>
    <property type="match status" value="1"/>
</dbReference>
<name>A0A094ZYY1_SCHHA</name>
<dbReference type="CDD" id="cd22976">
    <property type="entry name" value="DD_EFCAB10"/>
    <property type="match status" value="1"/>
</dbReference>
<dbReference type="OrthoDB" id="10260455at2759"/>
<dbReference type="SUPFAM" id="SSF47391">
    <property type="entry name" value="Dimerization-anchoring domain of cAMP-dependent PK regulatory subunit"/>
    <property type="match status" value="1"/>
</dbReference>
<dbReference type="InterPro" id="IPR039879">
    <property type="entry name" value="EFC10"/>
</dbReference>
<gene>
    <name evidence="2" type="ORF">MS3_06770</name>
</gene>
<evidence type="ECO:0000313" key="2">
    <source>
        <dbReference type="EMBL" id="KGB38384.1"/>
    </source>
</evidence>
<protein>
    <submittedName>
        <fullName evidence="2">EF-hand calcium-binding domain-containing protein 10</fullName>
    </submittedName>
</protein>
<sequence>MHSITCQDCPRKLEVERYVKEHKIDQMLQNLTSSLFYQMPENPKQYLIEQLRLLKASRDEYAEPPTLFTETNAETIFNMLDPCEKNSIPSDRYQHALETLGVLQYGKVIDNKDEFISKDVYMNVVKTGLKQMASTYKPFK</sequence>
<reference evidence="2" key="1">
    <citation type="journal article" date="2012" name="Nat. Genet.">
        <title>Whole-genome sequence of Schistosoma haematobium.</title>
        <authorList>
            <person name="Young N.D."/>
            <person name="Jex A.R."/>
            <person name="Li B."/>
            <person name="Liu S."/>
            <person name="Yang L."/>
            <person name="Xiong Z."/>
            <person name="Li Y."/>
            <person name="Cantacessi C."/>
            <person name="Hall R.S."/>
            <person name="Xu X."/>
            <person name="Chen F."/>
            <person name="Wu X."/>
            <person name="Zerlotini A."/>
            <person name="Oliveira G."/>
            <person name="Hofmann A."/>
            <person name="Zhang G."/>
            <person name="Fang X."/>
            <person name="Kang Y."/>
            <person name="Campbell B.E."/>
            <person name="Loukas A."/>
            <person name="Ranganathan S."/>
            <person name="Rollinson D."/>
            <person name="Rinaldi G."/>
            <person name="Brindley P.J."/>
            <person name="Yang H."/>
            <person name="Wang J."/>
            <person name="Wang J."/>
            <person name="Gasser R.B."/>
        </authorList>
    </citation>
    <scope>NUCLEOTIDE SEQUENCE [LARGE SCALE GENOMIC DNA]</scope>
</reference>
<proteinExistence type="predicted"/>
<organism evidence="2">
    <name type="scientific">Schistosoma haematobium</name>
    <name type="common">Blood fluke</name>
    <dbReference type="NCBI Taxonomy" id="6185"/>
    <lineage>
        <taxon>Eukaryota</taxon>
        <taxon>Metazoa</taxon>
        <taxon>Spiralia</taxon>
        <taxon>Lophotrochozoa</taxon>
        <taxon>Platyhelminthes</taxon>
        <taxon>Trematoda</taxon>
        <taxon>Digenea</taxon>
        <taxon>Strigeidida</taxon>
        <taxon>Schistosomatoidea</taxon>
        <taxon>Schistosomatidae</taxon>
        <taxon>Schistosoma</taxon>
    </lineage>
</organism>
<dbReference type="STRING" id="6185.A0A094ZYY1"/>
<evidence type="ECO:0000259" key="1">
    <source>
        <dbReference type="Pfam" id="PF24548"/>
    </source>
</evidence>
<dbReference type="AlphaFoldDB" id="A0A094ZYY1"/>
<dbReference type="Gene3D" id="1.20.890.10">
    <property type="entry name" value="cAMP-dependent protein kinase regulatory subunit, dimerization-anchoring domain"/>
    <property type="match status" value="1"/>
</dbReference>
<dbReference type="InterPro" id="IPR056587">
    <property type="entry name" value="EF_EFCAB10_C"/>
</dbReference>
<dbReference type="InterPro" id="IPR049760">
    <property type="entry name" value="DD_EFCAB10"/>
</dbReference>
<dbReference type="EMBL" id="KL251013">
    <property type="protein sequence ID" value="KGB38384.1"/>
    <property type="molecule type" value="Genomic_DNA"/>
</dbReference>
<dbReference type="PANTHER" id="PTHR21847">
    <property type="entry name" value="EF-HAND CALCIUM-BINDING DOMAIN-CONTAINING PROTEIN 10"/>
    <property type="match status" value="1"/>
</dbReference>
<dbReference type="Pfam" id="PF24548">
    <property type="entry name" value="EF_EFCAB10_C"/>
    <property type="match status" value="1"/>
</dbReference>